<gene>
    <name evidence="1" type="ORF">TNCT_573461</name>
</gene>
<protein>
    <submittedName>
        <fullName evidence="1">Uncharacterized protein</fullName>
    </submittedName>
</protein>
<comment type="caution">
    <text evidence="1">The sequence shown here is derived from an EMBL/GenBank/DDBJ whole genome shotgun (WGS) entry which is preliminary data.</text>
</comment>
<name>A0A8X6GA99_TRICU</name>
<accession>A0A8X6GA99</accession>
<dbReference type="Proteomes" id="UP000887116">
    <property type="component" value="Unassembled WGS sequence"/>
</dbReference>
<reference evidence="1" key="1">
    <citation type="submission" date="2020-07" db="EMBL/GenBank/DDBJ databases">
        <title>Multicomponent nature underlies the extraordinary mechanical properties of spider dragline silk.</title>
        <authorList>
            <person name="Kono N."/>
            <person name="Nakamura H."/>
            <person name="Mori M."/>
            <person name="Yoshida Y."/>
            <person name="Ohtoshi R."/>
            <person name="Malay A.D."/>
            <person name="Moran D.A.P."/>
            <person name="Tomita M."/>
            <person name="Numata K."/>
            <person name="Arakawa K."/>
        </authorList>
    </citation>
    <scope>NUCLEOTIDE SEQUENCE</scope>
</reference>
<sequence>MDISLAIVQLEEATEKCFEITDNKSTNNYENVKFETATEGQINSDISILNNQINSDTFSSGMEETSSFKTFSPFTLRSNISEPSRQSSQSSSVTQLVQGSKYIFYDDNGRKFIIDNANFEEEDKELIDIFNSNPTFSHTNPNFEFFENRSYNEAYHFYPITTNASKEDEDTK</sequence>
<dbReference type="AlphaFoldDB" id="A0A8X6GA99"/>
<proteinExistence type="predicted"/>
<evidence type="ECO:0000313" key="1">
    <source>
        <dbReference type="EMBL" id="GFQ99492.1"/>
    </source>
</evidence>
<organism evidence="1 2">
    <name type="scientific">Trichonephila clavata</name>
    <name type="common">Joro spider</name>
    <name type="synonym">Nephila clavata</name>
    <dbReference type="NCBI Taxonomy" id="2740835"/>
    <lineage>
        <taxon>Eukaryota</taxon>
        <taxon>Metazoa</taxon>
        <taxon>Ecdysozoa</taxon>
        <taxon>Arthropoda</taxon>
        <taxon>Chelicerata</taxon>
        <taxon>Arachnida</taxon>
        <taxon>Araneae</taxon>
        <taxon>Araneomorphae</taxon>
        <taxon>Entelegynae</taxon>
        <taxon>Araneoidea</taxon>
        <taxon>Nephilidae</taxon>
        <taxon>Trichonephila</taxon>
    </lineage>
</organism>
<dbReference type="EMBL" id="BMAO01034856">
    <property type="protein sequence ID" value="GFQ99492.1"/>
    <property type="molecule type" value="Genomic_DNA"/>
</dbReference>
<evidence type="ECO:0000313" key="2">
    <source>
        <dbReference type="Proteomes" id="UP000887116"/>
    </source>
</evidence>
<keyword evidence="2" id="KW-1185">Reference proteome</keyword>